<keyword evidence="3" id="KW-1185">Reference proteome</keyword>
<reference evidence="2" key="1">
    <citation type="submission" date="2022-06" db="EMBL/GenBank/DDBJ databases">
        <title>Solitalea sp. MAHUQ-68 isolated from rhizospheric soil.</title>
        <authorList>
            <person name="Huq M.A."/>
        </authorList>
    </citation>
    <scope>NUCLEOTIDE SEQUENCE</scope>
    <source>
        <strain evidence="2">MAHUQ-68</strain>
    </source>
</reference>
<proteinExistence type="predicted"/>
<protein>
    <submittedName>
        <fullName evidence="2">Uncharacterized protein</fullName>
    </submittedName>
</protein>
<evidence type="ECO:0000256" key="1">
    <source>
        <dbReference type="SAM" id="Phobius"/>
    </source>
</evidence>
<keyword evidence="1" id="KW-1133">Transmembrane helix</keyword>
<keyword evidence="1" id="KW-0812">Transmembrane</keyword>
<gene>
    <name evidence="2" type="ORF">NF867_06475</name>
</gene>
<evidence type="ECO:0000313" key="2">
    <source>
        <dbReference type="EMBL" id="MCO4292499.1"/>
    </source>
</evidence>
<comment type="caution">
    <text evidence="2">The sequence shown here is derived from an EMBL/GenBank/DDBJ whole genome shotgun (WGS) entry which is preliminary data.</text>
</comment>
<sequence length="66" mass="7168">MIGLGLLLLVLGFPGNMVFGLWGITLVFLFIFLVLFGVTHLISGVKNKKAKKTAKKPALATVKARR</sequence>
<dbReference type="RefSeq" id="WP_252586957.1">
    <property type="nucleotide sequence ID" value="NZ_JAMWYS010000024.1"/>
</dbReference>
<accession>A0A9X2F0M2</accession>
<dbReference type="Proteomes" id="UP001155182">
    <property type="component" value="Unassembled WGS sequence"/>
</dbReference>
<evidence type="ECO:0000313" key="3">
    <source>
        <dbReference type="Proteomes" id="UP001155182"/>
    </source>
</evidence>
<name>A0A9X2F0M2_9SPHI</name>
<dbReference type="EMBL" id="JAMWYS010000024">
    <property type="protein sequence ID" value="MCO4292499.1"/>
    <property type="molecule type" value="Genomic_DNA"/>
</dbReference>
<feature type="transmembrane region" description="Helical" evidence="1">
    <location>
        <begin position="20"/>
        <end position="42"/>
    </location>
</feature>
<dbReference type="AlphaFoldDB" id="A0A9X2F0M2"/>
<keyword evidence="1" id="KW-0472">Membrane</keyword>
<organism evidence="2 3">
    <name type="scientific">Solitalea agri</name>
    <dbReference type="NCBI Taxonomy" id="2953739"/>
    <lineage>
        <taxon>Bacteria</taxon>
        <taxon>Pseudomonadati</taxon>
        <taxon>Bacteroidota</taxon>
        <taxon>Sphingobacteriia</taxon>
        <taxon>Sphingobacteriales</taxon>
        <taxon>Sphingobacteriaceae</taxon>
        <taxon>Solitalea</taxon>
    </lineage>
</organism>